<protein>
    <submittedName>
        <fullName evidence="3">Uncharacterized protein</fullName>
    </submittedName>
</protein>
<dbReference type="WBParaSite" id="SMUV_0000083801-mRNA-1">
    <property type="protein sequence ID" value="SMUV_0000083801-mRNA-1"/>
    <property type="gene ID" value="SMUV_0000083801"/>
</dbReference>
<feature type="compositionally biased region" description="Polar residues" evidence="1">
    <location>
        <begin position="120"/>
        <end position="135"/>
    </location>
</feature>
<feature type="compositionally biased region" description="Polar residues" evidence="1">
    <location>
        <begin position="51"/>
        <end position="75"/>
    </location>
</feature>
<feature type="region of interest" description="Disordered" evidence="1">
    <location>
        <begin position="1"/>
        <end position="225"/>
    </location>
</feature>
<dbReference type="Proteomes" id="UP000046393">
    <property type="component" value="Unplaced"/>
</dbReference>
<organism evidence="2 3">
    <name type="scientific">Syphacia muris</name>
    <dbReference type="NCBI Taxonomy" id="451379"/>
    <lineage>
        <taxon>Eukaryota</taxon>
        <taxon>Metazoa</taxon>
        <taxon>Ecdysozoa</taxon>
        <taxon>Nematoda</taxon>
        <taxon>Chromadorea</taxon>
        <taxon>Rhabditida</taxon>
        <taxon>Spirurina</taxon>
        <taxon>Oxyuridomorpha</taxon>
        <taxon>Oxyuroidea</taxon>
        <taxon>Oxyuridae</taxon>
        <taxon>Syphacia</taxon>
    </lineage>
</organism>
<name>A0A0N5A9Q4_9BILA</name>
<evidence type="ECO:0000313" key="3">
    <source>
        <dbReference type="WBParaSite" id="SMUV_0000083801-mRNA-1"/>
    </source>
</evidence>
<feature type="compositionally biased region" description="Polar residues" evidence="1">
    <location>
        <begin position="186"/>
        <end position="203"/>
    </location>
</feature>
<accession>A0A0N5A9Q4</accession>
<reference evidence="3" key="1">
    <citation type="submission" date="2017-02" db="UniProtKB">
        <authorList>
            <consortium name="WormBaseParasite"/>
        </authorList>
    </citation>
    <scope>IDENTIFICATION</scope>
</reference>
<sequence length="348" mass="37399">MSNPVIVTEGLTSTQTSRKRGSPSTVTLKREGVNSASVAVGSSSSKFRRILNNTAQLGEETSTSQEQGELNTPGPSTGVVDNTGRVGGNRHSRPSRVKELQYLTDFFPDQEPSDRRLTRSQRQLSAPSSPATNNPEVGCSLNSSSTSSLPQKNSGKERSTRGRRGRGAGKLSDLSRLNIENDAQPGPSSSRFRAINSAATGNDNFYRREGTSSRVFPSGPSTSVARQQQDLDFRMNQQNAVISQVSDASHFRPYSGEGVIQVAGNVRSTTDSALDNSAVSTIAAYNLSADTHHDRGIPLRAQATHTASTFLGTLIPRVHHLLGASHSHPIDFCNVQSSAKLAKTFYVW</sequence>
<feature type="compositionally biased region" description="Low complexity" evidence="1">
    <location>
        <begin position="140"/>
        <end position="149"/>
    </location>
</feature>
<feature type="compositionally biased region" description="Low complexity" evidence="1">
    <location>
        <begin position="33"/>
        <end position="45"/>
    </location>
</feature>
<feature type="compositionally biased region" description="Polar residues" evidence="1">
    <location>
        <begin position="1"/>
        <end position="27"/>
    </location>
</feature>
<dbReference type="AlphaFoldDB" id="A0A0N5A9Q4"/>
<keyword evidence="2" id="KW-1185">Reference proteome</keyword>
<evidence type="ECO:0000313" key="2">
    <source>
        <dbReference type="Proteomes" id="UP000046393"/>
    </source>
</evidence>
<evidence type="ECO:0000256" key="1">
    <source>
        <dbReference type="SAM" id="MobiDB-lite"/>
    </source>
</evidence>
<proteinExistence type="predicted"/>
<feature type="compositionally biased region" description="Polar residues" evidence="1">
    <location>
        <begin position="212"/>
        <end position="225"/>
    </location>
</feature>